<dbReference type="Pfam" id="PF13668">
    <property type="entry name" value="Ferritin_2"/>
    <property type="match status" value="1"/>
</dbReference>
<dbReference type="PROSITE" id="PS51318">
    <property type="entry name" value="TAT"/>
    <property type="match status" value="1"/>
</dbReference>
<gene>
    <name evidence="2" type="ORF">MWH26_14260</name>
</gene>
<evidence type="ECO:0000313" key="3">
    <source>
        <dbReference type="Proteomes" id="UP000829647"/>
    </source>
</evidence>
<feature type="signal peptide" evidence="1">
    <location>
        <begin position="1"/>
        <end position="34"/>
    </location>
</feature>
<sequence>MSDSAFSFLGRTLRRRSFLRVAGATAASSALVLAGCGSDDTETPTPTTPGTLTFSNDNLGLLNYVYLLEQLEAAFYQKVVSSFPLDFTAADRAAFIDLRDHEVIHRETLKFALGSNAYDANAGTNALVFNFTSLALTSRNEVYAAARTLEDVGVAAYNGVAKLLQVAPDGSHLTYLKLLVKLASVEARHAAFVRDQVQASSFADADVVTATGVLAGLDIVKTPVEVTALIAKYVPVTLVATSLPTI</sequence>
<accession>A0ABY4J8P5</accession>
<protein>
    <submittedName>
        <fullName evidence="2">Ferritin-like domain-containing protein</fullName>
    </submittedName>
</protein>
<feature type="chain" id="PRO_5047272434" evidence="1">
    <location>
        <begin position="35"/>
        <end position="246"/>
    </location>
</feature>
<keyword evidence="1" id="KW-0732">Signal</keyword>
<dbReference type="EMBL" id="CP095848">
    <property type="protein sequence ID" value="UPL48348.1"/>
    <property type="molecule type" value="Genomic_DNA"/>
</dbReference>
<evidence type="ECO:0000313" key="2">
    <source>
        <dbReference type="EMBL" id="UPL48348.1"/>
    </source>
</evidence>
<dbReference type="InterPro" id="IPR006311">
    <property type="entry name" value="TAT_signal"/>
</dbReference>
<dbReference type="RefSeq" id="WP_247974816.1">
    <property type="nucleotide sequence ID" value="NZ_CP095848.1"/>
</dbReference>
<reference evidence="2 3" key="1">
    <citation type="submission" date="2022-04" db="EMBL/GenBank/DDBJ databases">
        <title>Hymenobacter sp. isolated from the air.</title>
        <authorList>
            <person name="Won M."/>
            <person name="Lee C.-M."/>
            <person name="Woen H.-Y."/>
            <person name="Kwon S.-W."/>
        </authorList>
    </citation>
    <scope>NUCLEOTIDE SEQUENCE [LARGE SCALE GENOMIC DNA]</scope>
    <source>
        <strain evidence="3">5516 S-25</strain>
    </source>
</reference>
<organism evidence="2 3">
    <name type="scientific">Hymenobacter sublimis</name>
    <dbReference type="NCBI Taxonomy" id="2933777"/>
    <lineage>
        <taxon>Bacteria</taxon>
        <taxon>Pseudomonadati</taxon>
        <taxon>Bacteroidota</taxon>
        <taxon>Cytophagia</taxon>
        <taxon>Cytophagales</taxon>
        <taxon>Hymenobacteraceae</taxon>
        <taxon>Hymenobacter</taxon>
    </lineage>
</organism>
<proteinExistence type="predicted"/>
<name>A0ABY4J8P5_9BACT</name>
<dbReference type="Proteomes" id="UP000829647">
    <property type="component" value="Chromosome"/>
</dbReference>
<dbReference type="InterPro" id="IPR009078">
    <property type="entry name" value="Ferritin-like_SF"/>
</dbReference>
<keyword evidence="3" id="KW-1185">Reference proteome</keyword>
<evidence type="ECO:0000256" key="1">
    <source>
        <dbReference type="SAM" id="SignalP"/>
    </source>
</evidence>
<dbReference type="SUPFAM" id="SSF47240">
    <property type="entry name" value="Ferritin-like"/>
    <property type="match status" value="1"/>
</dbReference>